<accession>A0A8H5G124</accession>
<dbReference type="AlphaFoldDB" id="A0A8H5G124"/>
<keyword evidence="8" id="KW-0732">Signal</keyword>
<keyword evidence="4" id="KW-0479">Metal-binding</keyword>
<comment type="similarity">
    <text evidence="2">Belongs to the peptidase M35 family.</text>
</comment>
<evidence type="ECO:0000256" key="7">
    <source>
        <dbReference type="ARBA" id="ARBA00023049"/>
    </source>
</evidence>
<organism evidence="10 11">
    <name type="scientific">Tetrapyrgos nigripes</name>
    <dbReference type="NCBI Taxonomy" id="182062"/>
    <lineage>
        <taxon>Eukaryota</taxon>
        <taxon>Fungi</taxon>
        <taxon>Dikarya</taxon>
        <taxon>Basidiomycota</taxon>
        <taxon>Agaricomycotina</taxon>
        <taxon>Agaricomycetes</taxon>
        <taxon>Agaricomycetidae</taxon>
        <taxon>Agaricales</taxon>
        <taxon>Marasmiineae</taxon>
        <taxon>Marasmiaceae</taxon>
        <taxon>Tetrapyrgos</taxon>
    </lineage>
</organism>
<comment type="caution">
    <text evidence="10">The sequence shown here is derived from an EMBL/GenBank/DDBJ whole genome shotgun (WGS) entry which is preliminary data.</text>
</comment>
<gene>
    <name evidence="10" type="ORF">D9758_009471</name>
</gene>
<keyword evidence="6" id="KW-0862">Zinc</keyword>
<dbReference type="GO" id="GO:0006508">
    <property type="term" value="P:proteolysis"/>
    <property type="evidence" value="ECO:0007669"/>
    <property type="project" value="UniProtKB-KW"/>
</dbReference>
<name>A0A8H5G124_9AGAR</name>
<dbReference type="PANTHER" id="PTHR37016">
    <property type="match status" value="1"/>
</dbReference>
<dbReference type="GO" id="GO:0004222">
    <property type="term" value="F:metalloendopeptidase activity"/>
    <property type="evidence" value="ECO:0007669"/>
    <property type="project" value="InterPro"/>
</dbReference>
<evidence type="ECO:0000256" key="8">
    <source>
        <dbReference type="SAM" id="SignalP"/>
    </source>
</evidence>
<dbReference type="InterPro" id="IPR029463">
    <property type="entry name" value="Lys_MEP"/>
</dbReference>
<reference evidence="10 11" key="1">
    <citation type="journal article" date="2020" name="ISME J.">
        <title>Uncovering the hidden diversity of litter-decomposition mechanisms in mushroom-forming fungi.</title>
        <authorList>
            <person name="Floudas D."/>
            <person name="Bentzer J."/>
            <person name="Ahren D."/>
            <person name="Johansson T."/>
            <person name="Persson P."/>
            <person name="Tunlid A."/>
        </authorList>
    </citation>
    <scope>NUCLEOTIDE SEQUENCE [LARGE SCALE GENOMIC DNA]</scope>
    <source>
        <strain evidence="10 11">CBS 291.85</strain>
    </source>
</reference>
<evidence type="ECO:0000256" key="6">
    <source>
        <dbReference type="ARBA" id="ARBA00022833"/>
    </source>
</evidence>
<protein>
    <recommendedName>
        <fullName evidence="9">Lysine-specific metallo-endopeptidase domain-containing protein</fullName>
    </recommendedName>
</protein>
<evidence type="ECO:0000259" key="9">
    <source>
        <dbReference type="Pfam" id="PF14521"/>
    </source>
</evidence>
<feature type="domain" description="Lysine-specific metallo-endopeptidase" evidence="9">
    <location>
        <begin position="59"/>
        <end position="190"/>
    </location>
</feature>
<evidence type="ECO:0000256" key="4">
    <source>
        <dbReference type="ARBA" id="ARBA00022723"/>
    </source>
</evidence>
<dbReference type="OrthoDB" id="412874at2759"/>
<feature type="chain" id="PRO_5034986848" description="Lysine-specific metallo-endopeptidase domain-containing protein" evidence="8">
    <location>
        <begin position="19"/>
        <end position="199"/>
    </location>
</feature>
<evidence type="ECO:0000256" key="3">
    <source>
        <dbReference type="ARBA" id="ARBA00022670"/>
    </source>
</evidence>
<dbReference type="InterPro" id="IPR024079">
    <property type="entry name" value="MetalloPept_cat_dom_sf"/>
</dbReference>
<dbReference type="Proteomes" id="UP000559256">
    <property type="component" value="Unassembled WGS sequence"/>
</dbReference>
<dbReference type="Gene3D" id="3.40.390.10">
    <property type="entry name" value="Collagenase (Catalytic Domain)"/>
    <property type="match status" value="1"/>
</dbReference>
<evidence type="ECO:0000256" key="2">
    <source>
        <dbReference type="ARBA" id="ARBA00010279"/>
    </source>
</evidence>
<keyword evidence="11" id="KW-1185">Reference proteome</keyword>
<evidence type="ECO:0000313" key="10">
    <source>
        <dbReference type="EMBL" id="KAF5356372.1"/>
    </source>
</evidence>
<evidence type="ECO:0000256" key="1">
    <source>
        <dbReference type="ARBA" id="ARBA00001947"/>
    </source>
</evidence>
<keyword evidence="7" id="KW-0482">Metalloprotease</keyword>
<evidence type="ECO:0000256" key="5">
    <source>
        <dbReference type="ARBA" id="ARBA00022801"/>
    </source>
</evidence>
<keyword evidence="5" id="KW-0378">Hydrolase</keyword>
<comment type="cofactor">
    <cofactor evidence="1">
        <name>Zn(2+)</name>
        <dbReference type="ChEBI" id="CHEBI:29105"/>
    </cofactor>
</comment>
<dbReference type="InterPro" id="IPR050414">
    <property type="entry name" value="Fungal_M35_metalloproteases"/>
</dbReference>
<dbReference type="Pfam" id="PF14521">
    <property type="entry name" value="Aspzincin_M35"/>
    <property type="match status" value="1"/>
</dbReference>
<dbReference type="PANTHER" id="PTHR37016:SF3">
    <property type="entry name" value="NEUTRAL PROTEASE 2-RELATED"/>
    <property type="match status" value="1"/>
</dbReference>
<sequence length="199" mass="21127">MIPAKALIILAVSYSAAAAALDKRAHVVSCADPTNNELITQEFGNAMNMASIASQYIAQNGADPLFVSYFMTNDPVAVKTKYDQIVSDVGPADIYCQPFPAGRNVNCSGLNALTRTPSGNIYLCPSWYNLADQSALCTQSGLASTRSGTIVHEMSHAEAGTHDHNGSCSGSKTLSPADALENATTYSCFAREVYKKTQC</sequence>
<keyword evidence="3" id="KW-0645">Protease</keyword>
<dbReference type="SUPFAM" id="SSF55486">
    <property type="entry name" value="Metalloproteases ('zincins'), catalytic domain"/>
    <property type="match status" value="1"/>
</dbReference>
<dbReference type="GO" id="GO:0046872">
    <property type="term" value="F:metal ion binding"/>
    <property type="evidence" value="ECO:0007669"/>
    <property type="project" value="UniProtKB-KW"/>
</dbReference>
<evidence type="ECO:0000313" key="11">
    <source>
        <dbReference type="Proteomes" id="UP000559256"/>
    </source>
</evidence>
<proteinExistence type="inferred from homology"/>
<dbReference type="EMBL" id="JAACJM010000055">
    <property type="protein sequence ID" value="KAF5356372.1"/>
    <property type="molecule type" value="Genomic_DNA"/>
</dbReference>
<feature type="signal peptide" evidence="8">
    <location>
        <begin position="1"/>
        <end position="18"/>
    </location>
</feature>